<dbReference type="GO" id="GO:0031419">
    <property type="term" value="F:cobalamin binding"/>
    <property type="evidence" value="ECO:0007669"/>
    <property type="project" value="InterPro"/>
</dbReference>
<proteinExistence type="predicted"/>
<dbReference type="GO" id="GO:0004494">
    <property type="term" value="F:methylmalonyl-CoA mutase activity"/>
    <property type="evidence" value="ECO:0007669"/>
    <property type="project" value="InterPro"/>
</dbReference>
<dbReference type="EMBL" id="FWXF01000020">
    <property type="protein sequence ID" value="SMC27130.1"/>
    <property type="molecule type" value="Genomic_DNA"/>
</dbReference>
<dbReference type="NCBIfam" id="TIGR00641">
    <property type="entry name" value="acid_CoA_mut_N"/>
    <property type="match status" value="1"/>
</dbReference>
<dbReference type="PANTHER" id="PTHR48101:SF1">
    <property type="entry name" value="METHYLMALONYL-COA MUTASE, LARGE SUBUNIT"/>
    <property type="match status" value="1"/>
</dbReference>
<evidence type="ECO:0000313" key="3">
    <source>
        <dbReference type="EMBL" id="SMC27130.1"/>
    </source>
</evidence>
<dbReference type="InterPro" id="IPR016176">
    <property type="entry name" value="Cbl-dep_enz_cat"/>
</dbReference>
<keyword evidence="4" id="KW-1185">Reference proteome</keyword>
<dbReference type="InterPro" id="IPR006098">
    <property type="entry name" value="MMCoA_mutase_a_cat"/>
</dbReference>
<dbReference type="SUPFAM" id="SSF51703">
    <property type="entry name" value="Cobalamin (vitamin B12)-dependent enzymes"/>
    <property type="match status" value="1"/>
</dbReference>
<reference evidence="3 4" key="1">
    <citation type="submission" date="2017-04" db="EMBL/GenBank/DDBJ databases">
        <authorList>
            <person name="Afonso C.L."/>
            <person name="Miller P.J."/>
            <person name="Scott M.A."/>
            <person name="Spackman E."/>
            <person name="Goraichik I."/>
            <person name="Dimitrov K.M."/>
            <person name="Suarez D.L."/>
            <person name="Swayne D.E."/>
        </authorList>
    </citation>
    <scope>NUCLEOTIDE SEQUENCE [LARGE SCALE GENOMIC DNA]</scope>
    <source>
        <strain evidence="3 4">DSM 13146</strain>
    </source>
</reference>
<feature type="domain" description="Methylmalonyl-CoA mutase alpha/beta chain catalytic" evidence="2">
    <location>
        <begin position="41"/>
        <end position="558"/>
    </location>
</feature>
<keyword evidence="1" id="KW-0413">Isomerase</keyword>
<dbReference type="AlphaFoldDB" id="A0A1W1XT28"/>
<name>A0A1W1XT28_9BACT</name>
<dbReference type="Gene3D" id="3.20.20.240">
    <property type="entry name" value="Methylmalonyl-CoA mutase"/>
    <property type="match status" value="1"/>
</dbReference>
<gene>
    <name evidence="3" type="ORF">SAMN02746041_02872</name>
</gene>
<sequence length="566" mass="64708">MGKGMFSESQLERMEREYQDWLGEYQKALQRLPERLERFSTVSDMEVKSLYTPLDIKGKDYFQDLGFPGQYPFTRGVQPTMYRARLWTMRMFAGLGTAEDTNKRFHYLIEHGETGLSTAFDFPTLMGYDTEAPVARGECGKCGVAIDTIEDMQRLFAGINLEEVTTSMTINPPASVIWAMYIANAENEGYDRKKLGGTIQNDCLKEFIAQKTLMLPPEPSLRLVVDTVEFGTYEVPRWNTISISGYHIREAGATAVQELAFTIYDGITYVEECIKRGLKVDDFAGRLSFFWNSHIDFFEEIAKMRAARRLWARIMKERFKAQKPRSMMCRFHTQTAGCSLTAQEPYNNIIRTTTEALAAVLGGTQSLHTNSLDEVYMIPSEEAVRIALRTQQILADETGVANVIDPLAGSYFVEALTDKMEEEAMAYIRKLDELGGMVAAIEKDYPQMEIADAAYQFQQQVERGEKIIIGVNKFPSDRPELEFVLRIDDELENFQIERTRQFKEKRDKVKLQKAMDELRRRCEGPPCWENNVMPALIDAVRAGATEQECCDLYREVFGIYTDPGTF</sequence>
<evidence type="ECO:0000313" key="4">
    <source>
        <dbReference type="Proteomes" id="UP000192783"/>
    </source>
</evidence>
<evidence type="ECO:0000259" key="2">
    <source>
        <dbReference type="Pfam" id="PF01642"/>
    </source>
</evidence>
<dbReference type="PANTHER" id="PTHR48101">
    <property type="entry name" value="METHYLMALONYL-COA MUTASE, MITOCHONDRIAL-RELATED"/>
    <property type="match status" value="1"/>
</dbReference>
<protein>
    <submittedName>
        <fullName evidence="3">Methylmalonyl-CoA mutase</fullName>
    </submittedName>
</protein>
<dbReference type="STRING" id="1121390.SAMN02746041_02872"/>
<evidence type="ECO:0000256" key="1">
    <source>
        <dbReference type="ARBA" id="ARBA00023235"/>
    </source>
</evidence>
<organism evidence="3 4">
    <name type="scientific">Desulfacinum hydrothermale DSM 13146</name>
    <dbReference type="NCBI Taxonomy" id="1121390"/>
    <lineage>
        <taxon>Bacteria</taxon>
        <taxon>Pseudomonadati</taxon>
        <taxon>Thermodesulfobacteriota</taxon>
        <taxon>Syntrophobacteria</taxon>
        <taxon>Syntrophobacterales</taxon>
        <taxon>Syntrophobacteraceae</taxon>
        <taxon>Desulfacinum</taxon>
    </lineage>
</organism>
<dbReference type="Pfam" id="PF01642">
    <property type="entry name" value="MM_CoA_mutase"/>
    <property type="match status" value="1"/>
</dbReference>
<dbReference type="Proteomes" id="UP000192783">
    <property type="component" value="Unassembled WGS sequence"/>
</dbReference>
<dbReference type="InterPro" id="IPR006099">
    <property type="entry name" value="MeMalonylCoA_mutase_a/b_cat"/>
</dbReference>
<dbReference type="RefSeq" id="WP_245802457.1">
    <property type="nucleotide sequence ID" value="NZ_FWXF01000020.1"/>
</dbReference>
<accession>A0A1W1XT28</accession>
<dbReference type="CDD" id="cd03680">
    <property type="entry name" value="MM_CoA_mutase_ICM_like"/>
    <property type="match status" value="1"/>
</dbReference>